<evidence type="ECO:0000313" key="3">
    <source>
        <dbReference type="EMBL" id="CAF3500723.1"/>
    </source>
</evidence>
<sequence>MNFIDFIHEHYWNNDNSNIQTTLHRAHQHLERQRNLIWKEIASIKQEEETLKHVLESKNKQTVSKEQNISANNVPLKAKQGTDIHLRQTPTALEIEQLNKLPLDL</sequence>
<organism evidence="2 5">
    <name type="scientific">Didymodactylos carnosus</name>
    <dbReference type="NCBI Taxonomy" id="1234261"/>
    <lineage>
        <taxon>Eukaryota</taxon>
        <taxon>Metazoa</taxon>
        <taxon>Spiralia</taxon>
        <taxon>Gnathifera</taxon>
        <taxon>Rotifera</taxon>
        <taxon>Eurotatoria</taxon>
        <taxon>Bdelloidea</taxon>
        <taxon>Philodinida</taxon>
        <taxon>Philodinidae</taxon>
        <taxon>Didymodactylos</taxon>
    </lineage>
</organism>
<evidence type="ECO:0000313" key="5">
    <source>
        <dbReference type="Proteomes" id="UP000663829"/>
    </source>
</evidence>
<reference evidence="2" key="1">
    <citation type="submission" date="2021-02" db="EMBL/GenBank/DDBJ databases">
        <authorList>
            <person name="Nowell W R."/>
        </authorList>
    </citation>
    <scope>NUCLEOTIDE SEQUENCE</scope>
</reference>
<dbReference type="AlphaFoldDB" id="A0A813VNI3"/>
<keyword evidence="5" id="KW-1185">Reference proteome</keyword>
<protein>
    <submittedName>
        <fullName evidence="2">Uncharacterized protein</fullName>
    </submittedName>
</protein>
<dbReference type="OrthoDB" id="10008313at2759"/>
<evidence type="ECO:0000313" key="1">
    <source>
        <dbReference type="EMBL" id="CAF0726939.1"/>
    </source>
</evidence>
<comment type="caution">
    <text evidence="2">The sequence shown here is derived from an EMBL/GenBank/DDBJ whole genome shotgun (WGS) entry which is preliminary data.</text>
</comment>
<evidence type="ECO:0000313" key="2">
    <source>
        <dbReference type="EMBL" id="CAF0840074.1"/>
    </source>
</evidence>
<gene>
    <name evidence="2" type="ORF">GPM918_LOCUS5517</name>
    <name evidence="1" type="ORF">OVA965_LOCUS500</name>
    <name evidence="4" type="ORF">SRO942_LOCUS5517</name>
    <name evidence="3" type="ORF">TMI583_LOCUS500</name>
</gene>
<dbReference type="EMBL" id="CAJNOQ010000801">
    <property type="protein sequence ID" value="CAF0840074.1"/>
    <property type="molecule type" value="Genomic_DNA"/>
</dbReference>
<dbReference type="Proteomes" id="UP000677228">
    <property type="component" value="Unassembled WGS sequence"/>
</dbReference>
<dbReference type="EMBL" id="CAJNOK010000069">
    <property type="protein sequence ID" value="CAF0726939.1"/>
    <property type="molecule type" value="Genomic_DNA"/>
</dbReference>
<dbReference type="Proteomes" id="UP000681722">
    <property type="component" value="Unassembled WGS sequence"/>
</dbReference>
<name>A0A813VNI3_9BILA</name>
<proteinExistence type="predicted"/>
<dbReference type="EMBL" id="CAJOBA010000069">
    <property type="protein sequence ID" value="CAF3500723.1"/>
    <property type="molecule type" value="Genomic_DNA"/>
</dbReference>
<dbReference type="Proteomes" id="UP000682733">
    <property type="component" value="Unassembled WGS sequence"/>
</dbReference>
<accession>A0A813VNI3</accession>
<evidence type="ECO:0000313" key="4">
    <source>
        <dbReference type="EMBL" id="CAF3627419.1"/>
    </source>
</evidence>
<dbReference type="EMBL" id="CAJOBC010000801">
    <property type="protein sequence ID" value="CAF3627419.1"/>
    <property type="molecule type" value="Genomic_DNA"/>
</dbReference>
<dbReference type="Proteomes" id="UP000663829">
    <property type="component" value="Unassembled WGS sequence"/>
</dbReference>